<proteinExistence type="predicted"/>
<evidence type="ECO:0000313" key="1">
    <source>
        <dbReference type="Ensembl" id="ENSNNAP00000008791.1"/>
    </source>
</evidence>
<dbReference type="Proteomes" id="UP000694559">
    <property type="component" value="Unplaced"/>
</dbReference>
<reference evidence="1" key="1">
    <citation type="submission" date="2025-08" db="UniProtKB">
        <authorList>
            <consortium name="Ensembl"/>
        </authorList>
    </citation>
    <scope>IDENTIFICATION</scope>
</reference>
<dbReference type="AlphaFoldDB" id="A0A8C6VPP4"/>
<dbReference type="Ensembl" id="ENSNNAT00000009219.1">
    <property type="protein sequence ID" value="ENSNNAP00000008791.1"/>
    <property type="gene ID" value="ENSNNAG00000005902.1"/>
</dbReference>
<accession>A0A8C6VPP4</accession>
<keyword evidence="2" id="KW-1185">Reference proteome</keyword>
<organism evidence="1 2">
    <name type="scientific">Naja naja</name>
    <name type="common">Indian cobra</name>
    <dbReference type="NCBI Taxonomy" id="35670"/>
    <lineage>
        <taxon>Eukaryota</taxon>
        <taxon>Metazoa</taxon>
        <taxon>Chordata</taxon>
        <taxon>Craniata</taxon>
        <taxon>Vertebrata</taxon>
        <taxon>Euteleostomi</taxon>
        <taxon>Lepidosauria</taxon>
        <taxon>Squamata</taxon>
        <taxon>Bifurcata</taxon>
        <taxon>Unidentata</taxon>
        <taxon>Episquamata</taxon>
        <taxon>Toxicofera</taxon>
        <taxon>Serpentes</taxon>
        <taxon>Colubroidea</taxon>
        <taxon>Elapidae</taxon>
        <taxon>Elapinae</taxon>
        <taxon>Naja</taxon>
    </lineage>
</organism>
<reference evidence="1" key="2">
    <citation type="submission" date="2025-09" db="UniProtKB">
        <authorList>
            <consortium name="Ensembl"/>
        </authorList>
    </citation>
    <scope>IDENTIFICATION</scope>
</reference>
<name>A0A8C6VPP4_NAJNA</name>
<evidence type="ECO:0000313" key="2">
    <source>
        <dbReference type="Proteomes" id="UP000694559"/>
    </source>
</evidence>
<protein>
    <submittedName>
        <fullName evidence="1">Uncharacterized protein</fullName>
    </submittedName>
</protein>
<dbReference type="GeneTree" id="ENSGT01010000229342"/>
<dbReference type="OrthoDB" id="9048998at2759"/>
<sequence length="128" mass="14159">MNVSFLLCTLRAFVPRQIPCVSNHTWPIKNSILFYLNLMTSRGSPATETEILNVQKTSLQSVVGCGTISICLVNGSGISPYEEGAKDKYDEAYNAWGIPPLSWLSILRQSSCAVPCRSYQESWIAVLL</sequence>